<sequence length="92" mass="10149">MSKTVSLRLQPRQIEEIKVAAFAAHLPVSTYLYRRVTDTPVLSTPALAALAELLRLTRRLESDARTEPQLVDELRGLVELLSSAASHPDNLG</sequence>
<evidence type="ECO:0000313" key="2">
    <source>
        <dbReference type="Proteomes" id="UP000448199"/>
    </source>
</evidence>
<gene>
    <name evidence="1" type="ORF">GRI69_07590</name>
</gene>
<name>A0A844XRB9_9SPHN</name>
<accession>A0A844XRB9</accession>
<dbReference type="EMBL" id="WTYC01000003">
    <property type="protein sequence ID" value="MXO48116.1"/>
    <property type="molecule type" value="Genomic_DNA"/>
</dbReference>
<keyword evidence="2" id="KW-1185">Reference proteome</keyword>
<comment type="caution">
    <text evidence="1">The sequence shown here is derived from an EMBL/GenBank/DDBJ whole genome shotgun (WGS) entry which is preliminary data.</text>
</comment>
<reference evidence="1 2" key="1">
    <citation type="submission" date="2019-12" db="EMBL/GenBank/DDBJ databases">
        <title>Genomic-based taxomic classification of the family Erythrobacteraceae.</title>
        <authorList>
            <person name="Xu L."/>
        </authorList>
    </citation>
    <scope>NUCLEOTIDE SEQUENCE [LARGE SCALE GENOMIC DNA]</scope>
    <source>
        <strain evidence="1 2">DSM 17792</strain>
    </source>
</reference>
<protein>
    <submittedName>
        <fullName evidence="1">Uncharacterized protein</fullName>
    </submittedName>
</protein>
<dbReference type="Proteomes" id="UP000448199">
    <property type="component" value="Unassembled WGS sequence"/>
</dbReference>
<proteinExistence type="predicted"/>
<dbReference type="AlphaFoldDB" id="A0A844XRB9"/>
<organism evidence="1 2">
    <name type="scientific">Qipengyuania vulgaris</name>
    <dbReference type="NCBI Taxonomy" id="291985"/>
    <lineage>
        <taxon>Bacteria</taxon>
        <taxon>Pseudomonadati</taxon>
        <taxon>Pseudomonadota</taxon>
        <taxon>Alphaproteobacteria</taxon>
        <taxon>Sphingomonadales</taxon>
        <taxon>Erythrobacteraceae</taxon>
        <taxon>Qipengyuania</taxon>
    </lineage>
</organism>
<dbReference type="RefSeq" id="WP_160727663.1">
    <property type="nucleotide sequence ID" value="NZ_WTYC01000003.1"/>
</dbReference>
<evidence type="ECO:0000313" key="1">
    <source>
        <dbReference type="EMBL" id="MXO48116.1"/>
    </source>
</evidence>